<keyword evidence="3" id="KW-0285">Flavoprotein</keyword>
<dbReference type="InterPro" id="IPR036188">
    <property type="entry name" value="FAD/NAD-bd_sf"/>
</dbReference>
<organism evidence="7 8">
    <name type="scientific">Aspergillus sclerotialis</name>
    <dbReference type="NCBI Taxonomy" id="2070753"/>
    <lineage>
        <taxon>Eukaryota</taxon>
        <taxon>Fungi</taxon>
        <taxon>Dikarya</taxon>
        <taxon>Ascomycota</taxon>
        <taxon>Pezizomycotina</taxon>
        <taxon>Eurotiomycetes</taxon>
        <taxon>Eurotiomycetidae</taxon>
        <taxon>Eurotiales</taxon>
        <taxon>Aspergillaceae</taxon>
        <taxon>Aspergillus</taxon>
        <taxon>Aspergillus subgen. Polypaecilum</taxon>
    </lineage>
</organism>
<proteinExistence type="inferred from homology"/>
<evidence type="ECO:0000313" key="8">
    <source>
        <dbReference type="Proteomes" id="UP000266188"/>
    </source>
</evidence>
<dbReference type="InterPro" id="IPR006076">
    <property type="entry name" value="FAD-dep_OxRdtase"/>
</dbReference>
<dbReference type="EMBL" id="MVGC01000029">
    <property type="protein sequence ID" value="RJE26090.1"/>
    <property type="molecule type" value="Genomic_DNA"/>
</dbReference>
<sequence>MGSTLIVGAGIFGISTAYRLALKHPNTKITILDRCPAPSTPAASTDLNKIVRADYSNPLYVDLGFEAISAWKNLPFFRNANVYHQTGWIMMDEKDSDLAERIRKNFQSSGREGIVDLTEQEVRSRWGGVLKDTNCDEFGRYYFNATAGWADAGTALRIMAEEVVKMGVEYKVCDATRVLTGENGVRGVETASGEVYTADKVLLCTGAWTSSLMSSVEDELGIPDSERIENQITAAGVGVAHFQLTEEEKEVYGQLPVFVYGGHGEVIPPTASGIFKFTNATSFKNTIVTRSGHSISVPPEGSQLSVPQSLQDELIDQVRARIPQVLDNGRQVDYFRLCWDSISPNQQPLITRHPDGRLGNLYFAVGGSFHCWKFLPIIGAYVVNVLEGMSNGVEKDQAWSWKRENREERGVHEKVMPHREWRDC</sequence>
<gene>
    <name evidence="7" type="ORF">PHISCL_01533</name>
</gene>
<comment type="caution">
    <text evidence="7">The sequence shown here is derived from an EMBL/GenBank/DDBJ whole genome shotgun (WGS) entry which is preliminary data.</text>
</comment>
<dbReference type="InterPro" id="IPR045170">
    <property type="entry name" value="MTOX"/>
</dbReference>
<keyword evidence="5" id="KW-0560">Oxidoreductase</keyword>
<dbReference type="Gene3D" id="3.30.9.10">
    <property type="entry name" value="D-Amino Acid Oxidase, subunit A, domain 2"/>
    <property type="match status" value="1"/>
</dbReference>
<evidence type="ECO:0000256" key="1">
    <source>
        <dbReference type="ARBA" id="ARBA00001974"/>
    </source>
</evidence>
<name>A0A3A2ZTP9_9EURO</name>
<dbReference type="Pfam" id="PF01266">
    <property type="entry name" value="DAO"/>
    <property type="match status" value="1"/>
</dbReference>
<dbReference type="STRING" id="2070753.A0A3A2ZTP9"/>
<keyword evidence="8" id="KW-1185">Reference proteome</keyword>
<comment type="cofactor">
    <cofactor evidence="1">
        <name>FAD</name>
        <dbReference type="ChEBI" id="CHEBI:57692"/>
    </cofactor>
</comment>
<dbReference type="PANTHER" id="PTHR10961">
    <property type="entry name" value="PEROXISOMAL SARCOSINE OXIDASE"/>
    <property type="match status" value="1"/>
</dbReference>
<evidence type="ECO:0000259" key="6">
    <source>
        <dbReference type="Pfam" id="PF01266"/>
    </source>
</evidence>
<evidence type="ECO:0000313" key="7">
    <source>
        <dbReference type="EMBL" id="RJE26090.1"/>
    </source>
</evidence>
<reference evidence="8" key="1">
    <citation type="submission" date="2017-02" db="EMBL/GenBank/DDBJ databases">
        <authorList>
            <person name="Tafer H."/>
            <person name="Lopandic K."/>
        </authorList>
    </citation>
    <scope>NUCLEOTIDE SEQUENCE [LARGE SCALE GENOMIC DNA]</scope>
    <source>
        <strain evidence="8">CBS 366.77</strain>
    </source>
</reference>
<comment type="similarity">
    <text evidence="2">Belongs to the MSOX/MTOX family.</text>
</comment>
<protein>
    <submittedName>
        <fullName evidence="7">FAD dependent oxidoreductase</fullName>
    </submittedName>
</protein>
<dbReference type="OrthoDB" id="2219495at2759"/>
<dbReference type="GO" id="GO:0051698">
    <property type="term" value="F:saccharopine oxidase activity"/>
    <property type="evidence" value="ECO:0007669"/>
    <property type="project" value="TreeGrafter"/>
</dbReference>
<dbReference type="SUPFAM" id="SSF51905">
    <property type="entry name" value="FAD/NAD(P)-binding domain"/>
    <property type="match status" value="1"/>
</dbReference>
<dbReference type="GO" id="GO:0050660">
    <property type="term" value="F:flavin adenine dinucleotide binding"/>
    <property type="evidence" value="ECO:0007669"/>
    <property type="project" value="InterPro"/>
</dbReference>
<evidence type="ECO:0000256" key="2">
    <source>
        <dbReference type="ARBA" id="ARBA00010989"/>
    </source>
</evidence>
<dbReference type="Gene3D" id="3.50.50.60">
    <property type="entry name" value="FAD/NAD(P)-binding domain"/>
    <property type="match status" value="1"/>
</dbReference>
<dbReference type="AlphaFoldDB" id="A0A3A2ZTP9"/>
<evidence type="ECO:0000256" key="5">
    <source>
        <dbReference type="ARBA" id="ARBA00023002"/>
    </source>
</evidence>
<accession>A0A3A2ZTP9</accession>
<dbReference type="PANTHER" id="PTHR10961:SF37">
    <property type="entry name" value="FAD DEPENDENT OXIDOREDUCTASE DOMAIN-CONTAINING PROTEIN"/>
    <property type="match status" value="1"/>
</dbReference>
<evidence type="ECO:0000256" key="3">
    <source>
        <dbReference type="ARBA" id="ARBA00022630"/>
    </source>
</evidence>
<dbReference type="GO" id="GO:0008115">
    <property type="term" value="F:sarcosine oxidase activity"/>
    <property type="evidence" value="ECO:0007669"/>
    <property type="project" value="TreeGrafter"/>
</dbReference>
<evidence type="ECO:0000256" key="4">
    <source>
        <dbReference type="ARBA" id="ARBA00022827"/>
    </source>
</evidence>
<keyword evidence="4" id="KW-0274">FAD</keyword>
<dbReference type="Proteomes" id="UP000266188">
    <property type="component" value="Unassembled WGS sequence"/>
</dbReference>
<feature type="domain" description="FAD dependent oxidoreductase" evidence="6">
    <location>
        <begin position="5"/>
        <end position="383"/>
    </location>
</feature>